<evidence type="ECO:0000256" key="7">
    <source>
        <dbReference type="ARBA" id="ARBA00023040"/>
    </source>
</evidence>
<keyword evidence="3 11" id="KW-1003">Cell membrane</keyword>
<evidence type="ECO:0000256" key="6">
    <source>
        <dbReference type="ARBA" id="ARBA00022989"/>
    </source>
</evidence>
<keyword evidence="14" id="KW-1185">Reference proteome</keyword>
<feature type="transmembrane region" description="Helical" evidence="11">
    <location>
        <begin position="232"/>
        <end position="250"/>
    </location>
</feature>
<feature type="transmembrane region" description="Helical" evidence="11">
    <location>
        <begin position="127"/>
        <end position="149"/>
    </location>
</feature>
<dbReference type="GO" id="GO:0019236">
    <property type="term" value="P:response to pheromone"/>
    <property type="evidence" value="ECO:0007669"/>
    <property type="project" value="UniProtKB-KW"/>
</dbReference>
<dbReference type="EMBL" id="WNYA01000002">
    <property type="protein sequence ID" value="KAG8589281.1"/>
    <property type="molecule type" value="Genomic_DNA"/>
</dbReference>
<dbReference type="Pfam" id="PF03402">
    <property type="entry name" value="V1R"/>
    <property type="match status" value="1"/>
</dbReference>
<evidence type="ECO:0000259" key="12">
    <source>
        <dbReference type="PROSITE" id="PS50262"/>
    </source>
</evidence>
<evidence type="ECO:0000256" key="9">
    <source>
        <dbReference type="ARBA" id="ARBA00023170"/>
    </source>
</evidence>
<feature type="domain" description="G-protein coupled receptors family 1 profile" evidence="12">
    <location>
        <begin position="22"/>
        <end position="286"/>
    </location>
</feature>
<evidence type="ECO:0000256" key="4">
    <source>
        <dbReference type="ARBA" id="ARBA00022507"/>
    </source>
</evidence>
<dbReference type="PANTHER" id="PTHR24062">
    <property type="entry name" value="VOMERONASAL TYPE-1 RECEPTOR"/>
    <property type="match status" value="1"/>
</dbReference>
<name>A0AAV7CXH9_ENGPU</name>
<feature type="transmembrane region" description="Helical" evidence="11">
    <location>
        <begin position="182"/>
        <end position="206"/>
    </location>
</feature>
<evidence type="ECO:0000256" key="2">
    <source>
        <dbReference type="ARBA" id="ARBA00010663"/>
    </source>
</evidence>
<evidence type="ECO:0000256" key="10">
    <source>
        <dbReference type="ARBA" id="ARBA00023224"/>
    </source>
</evidence>
<accession>A0AAV7CXH9</accession>
<keyword evidence="10 11" id="KW-0807">Transducer</keyword>
<dbReference type="InterPro" id="IPR017452">
    <property type="entry name" value="GPCR_Rhodpsn_7TM"/>
</dbReference>
<keyword evidence="8 11" id="KW-0472">Membrane</keyword>
<keyword evidence="6 11" id="KW-1133">Transmembrane helix</keyword>
<gene>
    <name evidence="13" type="ORF">GDO81_006331</name>
</gene>
<dbReference type="GO" id="GO:0005886">
    <property type="term" value="C:plasma membrane"/>
    <property type="evidence" value="ECO:0007669"/>
    <property type="project" value="UniProtKB-SubCell"/>
</dbReference>
<dbReference type="Gene3D" id="1.20.1070.10">
    <property type="entry name" value="Rhodopsin 7-helix transmembrane proteins"/>
    <property type="match status" value="1"/>
</dbReference>
<evidence type="ECO:0000256" key="3">
    <source>
        <dbReference type="ARBA" id="ARBA00022475"/>
    </source>
</evidence>
<evidence type="ECO:0000256" key="1">
    <source>
        <dbReference type="ARBA" id="ARBA00004651"/>
    </source>
</evidence>
<dbReference type="SUPFAM" id="SSF81321">
    <property type="entry name" value="Family A G protein-coupled receptor-like"/>
    <property type="match status" value="1"/>
</dbReference>
<dbReference type="Proteomes" id="UP000824782">
    <property type="component" value="Unassembled WGS sequence"/>
</dbReference>
<proteinExistence type="inferred from homology"/>
<feature type="transmembrane region" description="Helical" evidence="11">
    <location>
        <begin position="270"/>
        <end position="289"/>
    </location>
</feature>
<dbReference type="GO" id="GO:0016503">
    <property type="term" value="F:pheromone receptor activity"/>
    <property type="evidence" value="ECO:0007669"/>
    <property type="project" value="InterPro"/>
</dbReference>
<evidence type="ECO:0000256" key="5">
    <source>
        <dbReference type="ARBA" id="ARBA00022692"/>
    </source>
</evidence>
<comment type="caution">
    <text evidence="13">The sequence shown here is derived from an EMBL/GenBank/DDBJ whole genome shotgun (WGS) entry which is preliminary data.</text>
</comment>
<feature type="transmembrane region" description="Helical" evidence="11">
    <location>
        <begin position="45"/>
        <end position="63"/>
    </location>
</feature>
<keyword evidence="5 11" id="KW-0812">Transmembrane</keyword>
<dbReference type="AlphaFoldDB" id="A0AAV7CXH9"/>
<reference evidence="13" key="1">
    <citation type="thesis" date="2020" institute="ProQuest LLC" country="789 East Eisenhower Parkway, Ann Arbor, MI, USA">
        <title>Comparative Genomics and Chromosome Evolution.</title>
        <authorList>
            <person name="Mudd A.B."/>
        </authorList>
    </citation>
    <scope>NUCLEOTIDE SEQUENCE</scope>
    <source>
        <strain evidence="13">237g6f4</strain>
        <tissue evidence="13">Blood</tissue>
    </source>
</reference>
<evidence type="ECO:0000256" key="8">
    <source>
        <dbReference type="ARBA" id="ARBA00023136"/>
    </source>
</evidence>
<keyword evidence="7 11" id="KW-0297">G-protein coupled receptor</keyword>
<feature type="transmembrane region" description="Helical" evidence="11">
    <location>
        <begin position="12"/>
        <end position="33"/>
    </location>
</feature>
<evidence type="ECO:0000313" key="14">
    <source>
        <dbReference type="Proteomes" id="UP000824782"/>
    </source>
</evidence>
<organism evidence="13 14">
    <name type="scientific">Engystomops pustulosus</name>
    <name type="common">Tungara frog</name>
    <name type="synonym">Physalaemus pustulosus</name>
    <dbReference type="NCBI Taxonomy" id="76066"/>
    <lineage>
        <taxon>Eukaryota</taxon>
        <taxon>Metazoa</taxon>
        <taxon>Chordata</taxon>
        <taxon>Craniata</taxon>
        <taxon>Vertebrata</taxon>
        <taxon>Euteleostomi</taxon>
        <taxon>Amphibia</taxon>
        <taxon>Batrachia</taxon>
        <taxon>Anura</taxon>
        <taxon>Neobatrachia</taxon>
        <taxon>Hyloidea</taxon>
        <taxon>Leptodactylidae</taxon>
        <taxon>Leiuperinae</taxon>
        <taxon>Engystomops</taxon>
    </lineage>
</organism>
<dbReference type="InterPro" id="IPR004072">
    <property type="entry name" value="Vmron_rcpt_1"/>
</dbReference>
<keyword evidence="9 11" id="KW-0675">Receptor</keyword>
<feature type="transmembrane region" description="Helical" evidence="11">
    <location>
        <begin position="94"/>
        <end position="115"/>
    </location>
</feature>
<sequence length="303" mass="33819">MELYKLVKVATYSGITFTGVIGNILILSSFVMIAYEERRLAGSELILFHLCLANLLGYLTRIFPTILYEMGVKEHIDDAGCKVTAAVFRIFRGMAISLTCLLSCFQGAILSSAGANSILKVKIQDGMLPAIGFLYVMSIIVNTPFGMYATKPFNTTGLKYAYGPGYCIVVYPDKVSFEASGYVSFTLDLVLVLLMAVANCYILWVLRRHRMQVKNLRTSSTNRGQASAEGQATRAVVTLVTFYVILYGIDNTIWFYQTLSTHLLALVTDIRVFFTMCYGSACPIVLLVFNRKIRNKLKPWTKE</sequence>
<protein>
    <recommendedName>
        <fullName evidence="11">Vomeronasal type-1 receptor</fullName>
    </recommendedName>
</protein>
<dbReference type="PROSITE" id="PS50262">
    <property type="entry name" value="G_PROTEIN_RECEP_F1_2"/>
    <property type="match status" value="1"/>
</dbReference>
<keyword evidence="4 11" id="KW-0589">Pheromone response</keyword>
<evidence type="ECO:0000313" key="13">
    <source>
        <dbReference type="EMBL" id="KAG8589281.1"/>
    </source>
</evidence>
<comment type="subcellular location">
    <subcellularLocation>
        <location evidence="1 11">Cell membrane</location>
        <topology evidence="1 11">Multi-pass membrane protein</topology>
    </subcellularLocation>
</comment>
<comment type="similarity">
    <text evidence="2 11">Belongs to the G-protein coupled receptor 1 family.</text>
</comment>
<evidence type="ECO:0000256" key="11">
    <source>
        <dbReference type="RuleBase" id="RU364061"/>
    </source>
</evidence>